<dbReference type="GO" id="GO:0043565">
    <property type="term" value="F:sequence-specific DNA binding"/>
    <property type="evidence" value="ECO:0007669"/>
    <property type="project" value="InterPro"/>
</dbReference>
<dbReference type="AlphaFoldDB" id="A0A3N5CXA9"/>
<dbReference type="OrthoDB" id="2559672at2"/>
<dbReference type="InterPro" id="IPR018060">
    <property type="entry name" value="HTH_AraC"/>
</dbReference>
<keyword evidence="4" id="KW-1185">Reference proteome</keyword>
<feature type="region of interest" description="Disordered" evidence="1">
    <location>
        <begin position="296"/>
        <end position="326"/>
    </location>
</feature>
<evidence type="ECO:0000313" key="4">
    <source>
        <dbReference type="Proteomes" id="UP000275232"/>
    </source>
</evidence>
<dbReference type="Pfam" id="PF12833">
    <property type="entry name" value="HTH_18"/>
    <property type="match status" value="1"/>
</dbReference>
<name>A0A3N5CXA9_9SPHN</name>
<feature type="domain" description="HTH araC/xylS-type" evidence="2">
    <location>
        <begin position="166"/>
        <end position="265"/>
    </location>
</feature>
<comment type="caution">
    <text evidence="3">The sequence shown here is derived from an EMBL/GenBank/DDBJ whole genome shotgun (WGS) entry which is preliminary data.</text>
</comment>
<accession>A0A3N5CXA9</accession>
<gene>
    <name evidence="3" type="ORF">EG799_06450</name>
</gene>
<dbReference type="SMART" id="SM00342">
    <property type="entry name" value="HTH_ARAC"/>
    <property type="match status" value="1"/>
</dbReference>
<dbReference type="Proteomes" id="UP000275232">
    <property type="component" value="Unassembled WGS sequence"/>
</dbReference>
<dbReference type="GO" id="GO:0003700">
    <property type="term" value="F:DNA-binding transcription factor activity"/>
    <property type="evidence" value="ECO:0007669"/>
    <property type="project" value="InterPro"/>
</dbReference>
<evidence type="ECO:0000259" key="2">
    <source>
        <dbReference type="PROSITE" id="PS01124"/>
    </source>
</evidence>
<dbReference type="PROSITE" id="PS01124">
    <property type="entry name" value="HTH_ARAC_FAMILY_2"/>
    <property type="match status" value="1"/>
</dbReference>
<sequence length="326" mass="36506">MGQVAQIGVRYYRLSEAVAPFFTALYFFTVSHTDGDPVEDYLLPEWAAMRFTAAGEPPHAAVVPDPIRERWPFVCSGPTSRAIRFQLKDTRTWGLGMRPVGWARFLDAQASDVNDEIVNGNVHDAFAFFRPLLRIARNHPDDPDEGAAAIDRFLVDNLPEPNPAEDQIEACIAALSDPEVADVTMLCERVGVSRRTVERLCSRYFGYSPKLLLRRQRFLRSVGRFTFELSSNWSKAIDPQYCDQAHFVRDFRKFMDMSPSEYVEMDHPILARIIAQRLADQGAVPEPGGVPVIPAPGPADTGWTPMDRGARAAGAIKGVGQRRSRR</sequence>
<proteinExistence type="predicted"/>
<organism evidence="3 4">
    <name type="scientific">Aurantiacibacter spongiae</name>
    <dbReference type="NCBI Taxonomy" id="2488860"/>
    <lineage>
        <taxon>Bacteria</taxon>
        <taxon>Pseudomonadati</taxon>
        <taxon>Pseudomonadota</taxon>
        <taxon>Alphaproteobacteria</taxon>
        <taxon>Sphingomonadales</taxon>
        <taxon>Erythrobacteraceae</taxon>
        <taxon>Aurantiacibacter</taxon>
    </lineage>
</organism>
<dbReference type="EMBL" id="RPFZ01000001">
    <property type="protein sequence ID" value="RPF71289.1"/>
    <property type="molecule type" value="Genomic_DNA"/>
</dbReference>
<reference evidence="3 4" key="1">
    <citation type="submission" date="2018-11" db="EMBL/GenBank/DDBJ databases">
        <title>Erythrobacter spongiae sp. nov., isolated from a marine sponge.</title>
        <authorList>
            <person name="Zhuang L."/>
            <person name="Luo L."/>
        </authorList>
    </citation>
    <scope>NUCLEOTIDE SEQUENCE [LARGE SCALE GENOMIC DNA]</scope>
    <source>
        <strain evidence="3 4">HN-E23</strain>
    </source>
</reference>
<evidence type="ECO:0000313" key="3">
    <source>
        <dbReference type="EMBL" id="RPF71289.1"/>
    </source>
</evidence>
<protein>
    <submittedName>
        <fullName evidence="3">AraC family transcriptional regulator</fullName>
    </submittedName>
</protein>
<dbReference type="RefSeq" id="WP_123879593.1">
    <property type="nucleotide sequence ID" value="NZ_RPFZ01000001.1"/>
</dbReference>
<evidence type="ECO:0000256" key="1">
    <source>
        <dbReference type="SAM" id="MobiDB-lite"/>
    </source>
</evidence>
<dbReference type="Gene3D" id="1.10.10.60">
    <property type="entry name" value="Homeodomain-like"/>
    <property type="match status" value="1"/>
</dbReference>